<protein>
    <recommendedName>
        <fullName evidence="2">Disease resistance R13L4/SHOC-2-like LRR domain-containing protein</fullName>
    </recommendedName>
</protein>
<name>A0AA88U4B3_9ASTE</name>
<dbReference type="Pfam" id="PF23598">
    <property type="entry name" value="LRR_14"/>
    <property type="match status" value="1"/>
</dbReference>
<gene>
    <name evidence="3" type="ORF">RJ640_012237</name>
</gene>
<keyword evidence="1" id="KW-0677">Repeat</keyword>
<reference evidence="3" key="1">
    <citation type="submission" date="2022-12" db="EMBL/GenBank/DDBJ databases">
        <title>Draft genome assemblies for two species of Escallonia (Escalloniales).</title>
        <authorList>
            <person name="Chanderbali A."/>
            <person name="Dervinis C."/>
            <person name="Anghel I."/>
            <person name="Soltis D."/>
            <person name="Soltis P."/>
            <person name="Zapata F."/>
        </authorList>
    </citation>
    <scope>NUCLEOTIDE SEQUENCE</scope>
    <source>
        <strain evidence="3">UCBG92.1500</strain>
        <tissue evidence="3">Leaf</tissue>
    </source>
</reference>
<dbReference type="SUPFAM" id="SSF52047">
    <property type="entry name" value="RNI-like"/>
    <property type="match status" value="1"/>
</dbReference>
<comment type="caution">
    <text evidence="3">The sequence shown here is derived from an EMBL/GenBank/DDBJ whole genome shotgun (WGS) entry which is preliminary data.</text>
</comment>
<dbReference type="InterPro" id="IPR055414">
    <property type="entry name" value="LRR_R13L4/SHOC2-like"/>
</dbReference>
<evidence type="ECO:0000259" key="2">
    <source>
        <dbReference type="Pfam" id="PF23598"/>
    </source>
</evidence>
<dbReference type="PANTHER" id="PTHR47186:SF18">
    <property type="entry name" value="RX N-TERMINAL DOMAIN-CONTAINING PROTEIN"/>
    <property type="match status" value="1"/>
</dbReference>
<dbReference type="EMBL" id="JAVXUO010002677">
    <property type="protein sequence ID" value="KAK2970649.1"/>
    <property type="molecule type" value="Genomic_DNA"/>
</dbReference>
<dbReference type="InterPro" id="IPR032675">
    <property type="entry name" value="LRR_dom_sf"/>
</dbReference>
<accession>A0AA88U4B3</accession>
<evidence type="ECO:0000256" key="1">
    <source>
        <dbReference type="ARBA" id="ARBA00022737"/>
    </source>
</evidence>
<dbReference type="AlphaFoldDB" id="A0AA88U4B3"/>
<proteinExistence type="predicted"/>
<dbReference type="Proteomes" id="UP001187471">
    <property type="component" value="Unassembled WGS sequence"/>
</dbReference>
<organism evidence="3 4">
    <name type="scientific">Escallonia rubra</name>
    <dbReference type="NCBI Taxonomy" id="112253"/>
    <lineage>
        <taxon>Eukaryota</taxon>
        <taxon>Viridiplantae</taxon>
        <taxon>Streptophyta</taxon>
        <taxon>Embryophyta</taxon>
        <taxon>Tracheophyta</taxon>
        <taxon>Spermatophyta</taxon>
        <taxon>Magnoliopsida</taxon>
        <taxon>eudicotyledons</taxon>
        <taxon>Gunneridae</taxon>
        <taxon>Pentapetalae</taxon>
        <taxon>asterids</taxon>
        <taxon>campanulids</taxon>
        <taxon>Escalloniales</taxon>
        <taxon>Escalloniaceae</taxon>
        <taxon>Escallonia</taxon>
    </lineage>
</organism>
<feature type="domain" description="Disease resistance R13L4/SHOC-2-like LRR" evidence="2">
    <location>
        <begin position="3"/>
        <end position="61"/>
    </location>
</feature>
<dbReference type="Gene3D" id="3.80.10.10">
    <property type="entry name" value="Ribonuclease Inhibitor"/>
    <property type="match status" value="1"/>
</dbReference>
<evidence type="ECO:0000313" key="3">
    <source>
        <dbReference type="EMBL" id="KAK2970649.1"/>
    </source>
</evidence>
<keyword evidence="4" id="KW-1185">Reference proteome</keyword>
<sequence length="297" mass="33300">MLANFTCLRALVLINHAMEELPNSIGKLKHLRYLDISKTNVKTLPVSINKLYNLQTLRVKYLIGLLVKFGNWIHSRHFIFEYGGKTRDYKGCQIKDLEGMNSLKGRENHRRSQKANLLKKSHNNALQFHWSGEEGENTNKVVSEEGNTGLTNVKRIGAEFYGHNAEVATSSGRGISAGGAMFPALITLHLVELGGLEQWLEALHPSPFVKVFPCLEELELTGLYKLSMCQINTNSPFNLSPPPSRKTDSLGRLPCHRMARISSLENMLRISSNSLVAMASQLSEAEEREHAFTSRGR</sequence>
<dbReference type="PANTHER" id="PTHR47186">
    <property type="entry name" value="LEUCINE-RICH REPEAT-CONTAINING PROTEIN 57"/>
    <property type="match status" value="1"/>
</dbReference>
<evidence type="ECO:0000313" key="4">
    <source>
        <dbReference type="Proteomes" id="UP001187471"/>
    </source>
</evidence>